<dbReference type="GO" id="GO:0016829">
    <property type="term" value="F:lyase activity"/>
    <property type="evidence" value="ECO:0007669"/>
    <property type="project" value="UniProtKB-KW"/>
</dbReference>
<dbReference type="InterPro" id="IPR012334">
    <property type="entry name" value="Pectin_lyas_fold"/>
</dbReference>
<sequence length="783" mass="86132">MKNIYMITNSYSRLMAALVLMLFTIPAFSQDNSPKLFQVSTAETRPGDAVQVRGDFLDKVNAIQVNRLTDDNVDITLPAYVPLPREDNQIDNGGTNKRVNALTQGESISVKKILQNEQSLKFIIPGNWQEGVYSVKLIGGVESAGFYVNAPKVNWAISEEGFLKATAGNYLRVQGKNLLRKGLTGQVVLIPVSGKNIVRVKVSKAFDDYSVSINIPANVPVGEYHLYYHNGQGGKTAWSEPLKITVVNKSVDLWDKKVFNVKDFGAKGDGLNNETNAFRAALDAAGKNGGGTVYVPRGRYQLTGDLIMSPYTQLKGESRDLTQLFWNPLGWDTNELPNSLISGTHHFAIRDMVLWSSRAWGVIMQTGPPTEQGQVTLENLLVRQNAELSGKIYQVKANRDVVEAEINSRWTKTGIILRGENLKIRNCEFNSAGMYTFFAASGFIQNCRFERKGTGVNQPYMLVHPKGLIFEDCYKQADGYGYAATVDESHDFYEARNTIPYNYTNDREAMTFDGGSGGYAGGIVSANGTTVILPSDATNKFQWVNNKWIGGGLFIIEGKGAGQFRRIVKHGQDTIQVDHPWVVTPDATSILSVTTVRHNFAFVNNSVTDAGAYQFYGSTVNAVISGLKMNRCNGIVGRGSLLYHGKQPNWYIDIVNCEFKEGNYSHWWGIDDRGHSGYQSITLIGAGGTGLSIGTIIRRNRLSQYSYIRTSPGGNPFAVNDVIIEDNSFSIAKTAVMLGGSGSNTSNVLIHNNHYSEVDKKLETNVKPSGYVVLDDGATPVIK</sequence>
<keyword evidence="3" id="KW-0456">Lyase</keyword>
<keyword evidence="4" id="KW-1185">Reference proteome</keyword>
<keyword evidence="1" id="KW-0732">Signal</keyword>
<evidence type="ECO:0000313" key="4">
    <source>
        <dbReference type="Proteomes" id="UP000268007"/>
    </source>
</evidence>
<dbReference type="AlphaFoldDB" id="A0A495IV82"/>
<dbReference type="SUPFAM" id="SSF51126">
    <property type="entry name" value="Pectin lyase-like"/>
    <property type="match status" value="1"/>
</dbReference>
<comment type="caution">
    <text evidence="3">The sequence shown here is derived from an EMBL/GenBank/DDBJ whole genome shotgun (WGS) entry which is preliminary data.</text>
</comment>
<evidence type="ECO:0000256" key="1">
    <source>
        <dbReference type="SAM" id="SignalP"/>
    </source>
</evidence>
<name>A0A495IV82_9SPHI</name>
<dbReference type="Pfam" id="PF12708">
    <property type="entry name" value="Pect-lyase_RHGA_epim"/>
    <property type="match status" value="1"/>
</dbReference>
<proteinExistence type="predicted"/>
<evidence type="ECO:0000259" key="2">
    <source>
        <dbReference type="Pfam" id="PF12708"/>
    </source>
</evidence>
<dbReference type="InterPro" id="IPR024535">
    <property type="entry name" value="RHGA/B-epi-like_pectate_lyase"/>
</dbReference>
<feature type="signal peptide" evidence="1">
    <location>
        <begin position="1"/>
        <end position="29"/>
    </location>
</feature>
<feature type="chain" id="PRO_5019743974" evidence="1">
    <location>
        <begin position="30"/>
        <end position="783"/>
    </location>
</feature>
<dbReference type="InterPro" id="IPR011050">
    <property type="entry name" value="Pectin_lyase_fold/virulence"/>
</dbReference>
<organism evidence="3 4">
    <name type="scientific">Mucilaginibacter gracilis</name>
    <dbReference type="NCBI Taxonomy" id="423350"/>
    <lineage>
        <taxon>Bacteria</taxon>
        <taxon>Pseudomonadati</taxon>
        <taxon>Bacteroidota</taxon>
        <taxon>Sphingobacteriia</taxon>
        <taxon>Sphingobacteriales</taxon>
        <taxon>Sphingobacteriaceae</taxon>
        <taxon>Mucilaginibacter</taxon>
    </lineage>
</organism>
<evidence type="ECO:0000313" key="3">
    <source>
        <dbReference type="EMBL" id="RKR79924.1"/>
    </source>
</evidence>
<accession>A0A495IV82</accession>
<protein>
    <submittedName>
        <fullName evidence="3">Pectate lyase-like protein</fullName>
    </submittedName>
</protein>
<reference evidence="3 4" key="1">
    <citation type="submission" date="2018-10" db="EMBL/GenBank/DDBJ databases">
        <title>Genomic Encyclopedia of Archaeal and Bacterial Type Strains, Phase II (KMG-II): from individual species to whole genera.</title>
        <authorList>
            <person name="Goeker M."/>
        </authorList>
    </citation>
    <scope>NUCLEOTIDE SEQUENCE [LARGE SCALE GENOMIC DNA]</scope>
    <source>
        <strain evidence="3 4">DSM 18602</strain>
    </source>
</reference>
<dbReference type="Proteomes" id="UP000268007">
    <property type="component" value="Unassembled WGS sequence"/>
</dbReference>
<gene>
    <name evidence="3" type="ORF">BDD43_0010</name>
</gene>
<dbReference type="RefSeq" id="WP_211339636.1">
    <property type="nucleotide sequence ID" value="NZ_RBKU01000001.1"/>
</dbReference>
<dbReference type="Gene3D" id="2.160.20.10">
    <property type="entry name" value="Single-stranded right-handed beta-helix, Pectin lyase-like"/>
    <property type="match status" value="1"/>
</dbReference>
<dbReference type="EMBL" id="RBKU01000001">
    <property type="protein sequence ID" value="RKR79924.1"/>
    <property type="molecule type" value="Genomic_DNA"/>
</dbReference>
<feature type="domain" description="Rhamnogalacturonase A/B/Epimerase-like pectate lyase" evidence="2">
    <location>
        <begin position="259"/>
        <end position="474"/>
    </location>
</feature>